<name>A0A7R8WVM7_9CRUS</name>
<dbReference type="SUPFAM" id="SSF111331">
    <property type="entry name" value="NAD kinase/diacylglycerol kinase-like"/>
    <property type="match status" value="1"/>
</dbReference>
<protein>
    <recommendedName>
        <fullName evidence="2">NAD(+) kinase</fullName>
        <ecNumber evidence="2">2.7.1.23</ecNumber>
    </recommendedName>
</protein>
<dbReference type="EC" id="2.7.1.23" evidence="2"/>
<gene>
    <name evidence="9" type="ORF">CTOB1V02_LOCUS15505</name>
</gene>
<dbReference type="InterPro" id="IPR017437">
    <property type="entry name" value="ATP-NAD_kinase_PpnK-typ_C"/>
</dbReference>
<dbReference type="GO" id="GO:0019674">
    <property type="term" value="P:NAD+ metabolic process"/>
    <property type="evidence" value="ECO:0007669"/>
    <property type="project" value="InterPro"/>
</dbReference>
<dbReference type="GO" id="GO:0006741">
    <property type="term" value="P:NADP+ biosynthetic process"/>
    <property type="evidence" value="ECO:0007669"/>
    <property type="project" value="InterPro"/>
</dbReference>
<accession>A0A7R8WVM7</accession>
<comment type="similarity">
    <text evidence="1">Belongs to the NAD kinase family.</text>
</comment>
<dbReference type="InterPro" id="IPR002504">
    <property type="entry name" value="NADK"/>
</dbReference>
<dbReference type="OrthoDB" id="24581at2759"/>
<dbReference type="PANTHER" id="PTHR20275">
    <property type="entry name" value="NAD KINASE"/>
    <property type="match status" value="1"/>
</dbReference>
<dbReference type="PANTHER" id="PTHR20275:SF0">
    <property type="entry name" value="NAD KINASE"/>
    <property type="match status" value="1"/>
</dbReference>
<dbReference type="FunFam" id="2.60.200.30:FF:000009">
    <property type="entry name" value="Poly(P)/ATP NAD kinase"/>
    <property type="match status" value="1"/>
</dbReference>
<dbReference type="Pfam" id="PF01513">
    <property type="entry name" value="NAD_kinase"/>
    <property type="match status" value="1"/>
</dbReference>
<dbReference type="EMBL" id="OB690878">
    <property type="protein sequence ID" value="CAD7237690.1"/>
    <property type="molecule type" value="Genomic_DNA"/>
</dbReference>
<dbReference type="Gene3D" id="3.40.50.10330">
    <property type="entry name" value="Probable inorganic polyphosphate/atp-NAD kinase, domain 1"/>
    <property type="match status" value="1"/>
</dbReference>
<evidence type="ECO:0000256" key="4">
    <source>
        <dbReference type="ARBA" id="ARBA00022741"/>
    </source>
</evidence>
<dbReference type="Gene3D" id="2.60.200.30">
    <property type="entry name" value="Probable inorganic polyphosphate/atp-NAD kinase, domain 2"/>
    <property type="match status" value="1"/>
</dbReference>
<reference evidence="9" key="1">
    <citation type="submission" date="2020-11" db="EMBL/GenBank/DDBJ databases">
        <authorList>
            <person name="Tran Van P."/>
        </authorList>
    </citation>
    <scope>NUCLEOTIDE SEQUENCE</scope>
</reference>
<keyword evidence="3" id="KW-0808">Transferase</keyword>
<dbReference type="HAMAP" id="MF_00361">
    <property type="entry name" value="NAD_kinase"/>
    <property type="match status" value="1"/>
</dbReference>
<evidence type="ECO:0000256" key="8">
    <source>
        <dbReference type="ARBA" id="ARBA00023027"/>
    </source>
</evidence>
<organism evidence="9">
    <name type="scientific">Cyprideis torosa</name>
    <dbReference type="NCBI Taxonomy" id="163714"/>
    <lineage>
        <taxon>Eukaryota</taxon>
        <taxon>Metazoa</taxon>
        <taxon>Ecdysozoa</taxon>
        <taxon>Arthropoda</taxon>
        <taxon>Crustacea</taxon>
        <taxon>Oligostraca</taxon>
        <taxon>Ostracoda</taxon>
        <taxon>Podocopa</taxon>
        <taxon>Podocopida</taxon>
        <taxon>Cytherocopina</taxon>
        <taxon>Cytheroidea</taxon>
        <taxon>Cytherideidae</taxon>
        <taxon>Cyprideis</taxon>
    </lineage>
</organism>
<keyword evidence="4" id="KW-0547">Nucleotide-binding</keyword>
<dbReference type="GO" id="GO:0003951">
    <property type="term" value="F:NAD+ kinase activity"/>
    <property type="evidence" value="ECO:0007669"/>
    <property type="project" value="UniProtKB-EC"/>
</dbReference>
<keyword evidence="8" id="KW-0520">NAD</keyword>
<proteinExistence type="inferred from homology"/>
<evidence type="ECO:0000256" key="7">
    <source>
        <dbReference type="ARBA" id="ARBA00022857"/>
    </source>
</evidence>
<evidence type="ECO:0000256" key="5">
    <source>
        <dbReference type="ARBA" id="ARBA00022777"/>
    </source>
</evidence>
<dbReference type="GO" id="GO:0005524">
    <property type="term" value="F:ATP binding"/>
    <property type="evidence" value="ECO:0007669"/>
    <property type="project" value="UniProtKB-KW"/>
</dbReference>
<dbReference type="AlphaFoldDB" id="A0A7R8WVM7"/>
<keyword evidence="6" id="KW-0067">ATP-binding</keyword>
<dbReference type="NCBIfam" id="NF002306">
    <property type="entry name" value="PRK01231.1"/>
    <property type="match status" value="1"/>
</dbReference>
<keyword evidence="5" id="KW-0418">Kinase</keyword>
<keyword evidence="7" id="KW-0521">NADP</keyword>
<sequence>MSIQKTLPRAELAERSELIIVVGGDGTLLETARTVAEYRRPMLGINMGRLGFLTDVSPDEISEQLDHVLSGNYYDERRAMLYASISREGKTIAESYALNDVVLHVRDAVRMIEFDTTINGQFVHQQRADGLVVSTPTGSTAYALSSGGPIVHPELDAVLLVPICPHTLSNRPIVVSGDSEIVVRLTPTNRAQAQLSYDGQWNIDLEAEDIITIQKRTHALHLIHPPGYDYYEILRKKLHWSELP</sequence>
<evidence type="ECO:0000313" key="9">
    <source>
        <dbReference type="EMBL" id="CAD7237690.1"/>
    </source>
</evidence>
<evidence type="ECO:0000256" key="1">
    <source>
        <dbReference type="ARBA" id="ARBA00010995"/>
    </source>
</evidence>
<evidence type="ECO:0000256" key="3">
    <source>
        <dbReference type="ARBA" id="ARBA00022679"/>
    </source>
</evidence>
<dbReference type="InterPro" id="IPR017438">
    <property type="entry name" value="ATP-NAD_kinase_N"/>
</dbReference>
<evidence type="ECO:0000256" key="2">
    <source>
        <dbReference type="ARBA" id="ARBA00012120"/>
    </source>
</evidence>
<dbReference type="InterPro" id="IPR016064">
    <property type="entry name" value="NAD/diacylglycerol_kinase_sf"/>
</dbReference>
<evidence type="ECO:0000256" key="6">
    <source>
        <dbReference type="ARBA" id="ARBA00022840"/>
    </source>
</evidence>
<dbReference type="Pfam" id="PF20143">
    <property type="entry name" value="NAD_kinase_C"/>
    <property type="match status" value="1"/>
</dbReference>